<feature type="transmembrane region" description="Helical" evidence="2">
    <location>
        <begin position="408"/>
        <end position="432"/>
    </location>
</feature>
<dbReference type="AlphaFoldDB" id="A0AA35CLL2"/>
<feature type="region of interest" description="Disordered" evidence="1">
    <location>
        <begin position="743"/>
        <end position="766"/>
    </location>
</feature>
<proteinExistence type="predicted"/>
<evidence type="ECO:0000256" key="2">
    <source>
        <dbReference type="SAM" id="Phobius"/>
    </source>
</evidence>
<feature type="transmembrane region" description="Helical" evidence="2">
    <location>
        <begin position="476"/>
        <end position="502"/>
    </location>
</feature>
<feature type="domain" description="Nitric oxide reductase subunit B cytochrome c-like" evidence="3">
    <location>
        <begin position="47"/>
        <end position="215"/>
    </location>
</feature>
<dbReference type="RefSeq" id="WP_264842209.1">
    <property type="nucleotide sequence ID" value="NZ_AP025628.1"/>
</dbReference>
<dbReference type="Proteomes" id="UP001163687">
    <property type="component" value="Chromosome"/>
</dbReference>
<keyword evidence="2" id="KW-0472">Membrane</keyword>
<dbReference type="GO" id="GO:0020037">
    <property type="term" value="F:heme binding"/>
    <property type="evidence" value="ECO:0007669"/>
    <property type="project" value="InterPro"/>
</dbReference>
<dbReference type="SUPFAM" id="SSF81442">
    <property type="entry name" value="Cytochrome c oxidase subunit I-like"/>
    <property type="match status" value="1"/>
</dbReference>
<dbReference type="KEGG" id="cmic:caldi_26640"/>
<evidence type="ECO:0000313" key="4">
    <source>
        <dbReference type="EMBL" id="BDG61574.1"/>
    </source>
</evidence>
<keyword evidence="2" id="KW-0812">Transmembrane</keyword>
<feature type="transmembrane region" description="Helical" evidence="2">
    <location>
        <begin position="583"/>
        <end position="605"/>
    </location>
</feature>
<keyword evidence="5" id="KW-1185">Reference proteome</keyword>
<dbReference type="PANTHER" id="PTHR10422">
    <property type="entry name" value="CYTOCHROME C OXIDASE SUBUNIT 1"/>
    <property type="match status" value="1"/>
</dbReference>
<organism evidence="4 5">
    <name type="scientific">Caldinitratiruptor microaerophilus</name>
    <dbReference type="NCBI Taxonomy" id="671077"/>
    <lineage>
        <taxon>Bacteria</taxon>
        <taxon>Bacillati</taxon>
        <taxon>Bacillota</taxon>
        <taxon>Clostridia</taxon>
        <taxon>Eubacteriales</taxon>
        <taxon>Symbiobacteriaceae</taxon>
        <taxon>Caldinitratiruptor</taxon>
    </lineage>
</organism>
<sequence length="766" mass="83623">MQTERGRPVSMPRSGPWKRALVATLVLALGILAAGGLLTSRGKPPIPQVAVGPDGRTVFTVADVRAGQAVFQRYGLMDYGSILGNGAYLGPDFTSRAVEAMVAAEREAIAREQTGRSYADLDEAGRAQVDGLVRTSLKANRYDPQTGTLTLTAGQVASLDRIRTDLRETLRLAAGGDRLSPQELDQLARFTFWTAWASTATRPGSTYSYTNNWPYAPAAGNEVTFGSVWTSAVSVVLLLLALAVILFVYRHYGLEMEPDGDPRHVRVPDAPPTPTQRMALWFLAVAAGLFLVQTLLGGYMAHSYVEPTFFGIDLRALLPFQVARSWHLQLAVFWIATAWMAAGLYLAPLLSGEESPGQGTLTRVLFGALIVVAVGSLLGEWLGVQGRLGRLWWYLGHQGWEYLELGRIWQVLLLLGLGLWLVIVGRGLRAALRREGDRGGLSHLLLYSAAAIPLFYATSLMIGSGTHITIADYWRWWMIHLWVEGIFEVFTVVVVAHLLTALGLVRKASVLRAVYFQLILLLGSGIVGTGHHYYWTGTPEIWLALGAVFSALEVIPLTLLLLEAYEQYRIIRQGGTQFPYRGTFLFLVATAVWNLVGAGGLGFLINLPVVNYFQHGTFLTPAHGHAALAGVYGMLAIALLLFVLRGVARPEAWSERLVTLSFWSLQAGLAGMTFLTLVPVGLLQLGRAVAAGYDASRSLAFYQEPLVRALLWLRIVPDSVFIALGVVPLLILTLRGAMRPRATAAAAPEPQRRRSPGREPAWTAHD</sequence>
<gene>
    <name evidence="4" type="ORF">caldi_26640</name>
</gene>
<dbReference type="InterPro" id="IPR000883">
    <property type="entry name" value="Cyt_C_Oxase_1"/>
</dbReference>
<dbReference type="Pfam" id="PF22085">
    <property type="entry name" value="NorB_cytochrome_c-like"/>
    <property type="match status" value="1"/>
</dbReference>
<feature type="transmembrane region" description="Helical" evidence="2">
    <location>
        <begin position="541"/>
        <end position="562"/>
    </location>
</feature>
<dbReference type="GO" id="GO:0016020">
    <property type="term" value="C:membrane"/>
    <property type="evidence" value="ECO:0007669"/>
    <property type="project" value="InterPro"/>
</dbReference>
<accession>A0AA35CLL2</accession>
<dbReference type="Gene3D" id="1.20.210.10">
    <property type="entry name" value="Cytochrome c oxidase-like, subunit I domain"/>
    <property type="match status" value="1"/>
</dbReference>
<reference evidence="4" key="1">
    <citation type="submission" date="2022-03" db="EMBL/GenBank/DDBJ databases">
        <title>Complete genome sequence of Caldinitratiruptor microaerophilus.</title>
        <authorList>
            <person name="Mukaiyama R."/>
            <person name="Nishiyama T."/>
            <person name="Ueda K."/>
        </authorList>
    </citation>
    <scope>NUCLEOTIDE SEQUENCE</scope>
    <source>
        <strain evidence="4">JCM 16183</strain>
    </source>
</reference>
<evidence type="ECO:0000313" key="5">
    <source>
        <dbReference type="Proteomes" id="UP001163687"/>
    </source>
</evidence>
<dbReference type="Pfam" id="PF00115">
    <property type="entry name" value="COX1"/>
    <property type="match status" value="1"/>
</dbReference>
<name>A0AA35CLL2_9FIRM</name>
<evidence type="ECO:0000259" key="3">
    <source>
        <dbReference type="Pfam" id="PF22085"/>
    </source>
</evidence>
<feature type="transmembrane region" description="Helical" evidence="2">
    <location>
        <begin position="280"/>
        <end position="301"/>
    </location>
</feature>
<evidence type="ECO:0000256" key="1">
    <source>
        <dbReference type="SAM" id="MobiDB-lite"/>
    </source>
</evidence>
<feature type="transmembrane region" description="Helical" evidence="2">
    <location>
        <begin position="711"/>
        <end position="732"/>
    </location>
</feature>
<feature type="transmembrane region" description="Helical" evidence="2">
    <location>
        <begin position="625"/>
        <end position="648"/>
    </location>
</feature>
<dbReference type="InterPro" id="IPR036927">
    <property type="entry name" value="Cyt_c_oxase-like_su1_sf"/>
</dbReference>
<protein>
    <submittedName>
        <fullName evidence="4">Nitric oxide reductase</fullName>
    </submittedName>
</protein>
<dbReference type="GO" id="GO:0009060">
    <property type="term" value="P:aerobic respiration"/>
    <property type="evidence" value="ECO:0007669"/>
    <property type="project" value="InterPro"/>
</dbReference>
<feature type="transmembrane region" description="Helical" evidence="2">
    <location>
        <begin position="444"/>
        <end position="470"/>
    </location>
</feature>
<feature type="transmembrane region" description="Helical" evidence="2">
    <location>
        <begin position="364"/>
        <end position="384"/>
    </location>
</feature>
<dbReference type="PANTHER" id="PTHR10422:SF38">
    <property type="entry name" value="CYTOCHROME B SUBUNIT OF NITRIC OXIDE REDUCTASE"/>
    <property type="match status" value="1"/>
</dbReference>
<dbReference type="EMBL" id="AP025628">
    <property type="protein sequence ID" value="BDG61574.1"/>
    <property type="molecule type" value="Genomic_DNA"/>
</dbReference>
<dbReference type="InterPro" id="IPR054309">
    <property type="entry name" value="NorB_cytochrome_c-like"/>
</dbReference>
<feature type="transmembrane region" description="Helical" evidence="2">
    <location>
        <begin position="331"/>
        <end position="352"/>
    </location>
</feature>
<feature type="transmembrane region" description="Helical" evidence="2">
    <location>
        <begin position="228"/>
        <end position="249"/>
    </location>
</feature>
<keyword evidence="2" id="KW-1133">Transmembrane helix</keyword>
<dbReference type="GO" id="GO:0004129">
    <property type="term" value="F:cytochrome-c oxidase activity"/>
    <property type="evidence" value="ECO:0007669"/>
    <property type="project" value="InterPro"/>
</dbReference>
<feature type="transmembrane region" description="Helical" evidence="2">
    <location>
        <begin position="660"/>
        <end position="683"/>
    </location>
</feature>
<feature type="transmembrane region" description="Helical" evidence="2">
    <location>
        <begin position="514"/>
        <end position="535"/>
    </location>
</feature>